<evidence type="ECO:0000313" key="2">
    <source>
        <dbReference type="EMBL" id="KAA5800894.1"/>
    </source>
</evidence>
<dbReference type="AlphaFoldDB" id="A0A5M6ZAE0"/>
<evidence type="ECO:0008006" key="4">
    <source>
        <dbReference type="Google" id="ProtNLM"/>
    </source>
</evidence>
<dbReference type="RefSeq" id="WP_150024134.1">
    <property type="nucleotide sequence ID" value="NZ_VWOJ01000006.1"/>
</dbReference>
<sequence length="91" mass="9975">MRERNTPFEHHPPEDAVRETRKLRKTGNSYGVTLSRRALEAAGLSPDEPVSITAEPGCVTVRAAGGAHDATLEAGREALAQYRFAFERLGR</sequence>
<dbReference type="Gene3D" id="2.10.260.10">
    <property type="match status" value="1"/>
</dbReference>
<accession>A0A5M6ZAE0</accession>
<feature type="region of interest" description="Disordered" evidence="1">
    <location>
        <begin position="1"/>
        <end position="29"/>
    </location>
</feature>
<evidence type="ECO:0000256" key="1">
    <source>
        <dbReference type="SAM" id="MobiDB-lite"/>
    </source>
</evidence>
<reference evidence="2 3" key="1">
    <citation type="submission" date="2019-09" db="EMBL/GenBank/DDBJ databases">
        <authorList>
            <person name="Kevbrin V."/>
            <person name="Grouzdev D.S."/>
        </authorList>
    </citation>
    <scope>NUCLEOTIDE SEQUENCE [LARGE SCALE GENOMIC DNA]</scope>
    <source>
        <strain evidence="2 3">G-192</strain>
    </source>
</reference>
<proteinExistence type="predicted"/>
<keyword evidence="3" id="KW-1185">Reference proteome</keyword>
<dbReference type="Proteomes" id="UP000325122">
    <property type="component" value="Unassembled WGS sequence"/>
</dbReference>
<comment type="caution">
    <text evidence="2">The sequence shown here is derived from an EMBL/GenBank/DDBJ whole genome shotgun (WGS) entry which is preliminary data.</text>
</comment>
<dbReference type="SUPFAM" id="SSF89447">
    <property type="entry name" value="AbrB/MazE/MraZ-like"/>
    <property type="match status" value="1"/>
</dbReference>
<name>A0A5M6ZAE0_9PROT</name>
<evidence type="ECO:0000313" key="3">
    <source>
        <dbReference type="Proteomes" id="UP000325122"/>
    </source>
</evidence>
<dbReference type="EMBL" id="VWOJ01000006">
    <property type="protein sequence ID" value="KAA5800894.1"/>
    <property type="molecule type" value="Genomic_DNA"/>
</dbReference>
<protein>
    <recommendedName>
        <fullName evidence="4">AbrB/MazE/SpoVT family DNA-binding domain-containing protein</fullName>
    </recommendedName>
</protein>
<dbReference type="InterPro" id="IPR037914">
    <property type="entry name" value="SpoVT-AbrB_sf"/>
</dbReference>
<organism evidence="2 3">
    <name type="scientific">Alkalicaulis satelles</name>
    <dbReference type="NCBI Taxonomy" id="2609175"/>
    <lineage>
        <taxon>Bacteria</taxon>
        <taxon>Pseudomonadati</taxon>
        <taxon>Pseudomonadota</taxon>
        <taxon>Alphaproteobacteria</taxon>
        <taxon>Maricaulales</taxon>
        <taxon>Maricaulaceae</taxon>
        <taxon>Alkalicaulis</taxon>
    </lineage>
</organism>
<gene>
    <name evidence="2" type="ORF">F1654_13720</name>
</gene>
<feature type="compositionally biased region" description="Basic and acidic residues" evidence="1">
    <location>
        <begin position="1"/>
        <end position="20"/>
    </location>
</feature>